<evidence type="ECO:0000256" key="1">
    <source>
        <dbReference type="ARBA" id="ARBA00004395"/>
    </source>
</evidence>
<keyword evidence="8" id="KW-0175">Coiled coil</keyword>
<comment type="caution">
    <text evidence="10">The sequence shown here is derived from an EMBL/GenBank/DDBJ whole genome shotgun (WGS) entry which is preliminary data.</text>
</comment>
<name>A0A835QH78_VANPL</name>
<feature type="region of interest" description="Disordered" evidence="9">
    <location>
        <begin position="1"/>
        <end position="23"/>
    </location>
</feature>
<dbReference type="GO" id="GO:0015031">
    <property type="term" value="P:protein transport"/>
    <property type="evidence" value="ECO:0007669"/>
    <property type="project" value="UniProtKB-KW"/>
</dbReference>
<dbReference type="GO" id="GO:0000139">
    <property type="term" value="C:Golgi membrane"/>
    <property type="evidence" value="ECO:0007669"/>
    <property type="project" value="UniProtKB-SubCell"/>
</dbReference>
<gene>
    <name evidence="10" type="ORF">HPP92_017521</name>
</gene>
<keyword evidence="5" id="KW-0653">Protein transport</keyword>
<dbReference type="EMBL" id="JADCNL010000008">
    <property type="protein sequence ID" value="KAG0470821.1"/>
    <property type="molecule type" value="Genomic_DNA"/>
</dbReference>
<keyword evidence="11" id="KW-1185">Reference proteome</keyword>
<evidence type="ECO:0000256" key="9">
    <source>
        <dbReference type="SAM" id="MobiDB-lite"/>
    </source>
</evidence>
<evidence type="ECO:0000256" key="3">
    <source>
        <dbReference type="ARBA" id="ARBA00020978"/>
    </source>
</evidence>
<dbReference type="InterPro" id="IPR033370">
    <property type="entry name" value="COG1"/>
</dbReference>
<keyword evidence="6" id="KW-0333">Golgi apparatus</keyword>
<keyword evidence="4" id="KW-0813">Transport</keyword>
<dbReference type="AlphaFoldDB" id="A0A835QH78"/>
<evidence type="ECO:0000256" key="2">
    <source>
        <dbReference type="ARBA" id="ARBA00006653"/>
    </source>
</evidence>
<feature type="compositionally biased region" description="Polar residues" evidence="9">
    <location>
        <begin position="1"/>
        <end position="18"/>
    </location>
</feature>
<proteinExistence type="inferred from homology"/>
<protein>
    <recommendedName>
        <fullName evidence="3">Conserved oligomeric Golgi complex subunit 1</fullName>
    </recommendedName>
</protein>
<feature type="coiled-coil region" evidence="8">
    <location>
        <begin position="559"/>
        <end position="586"/>
    </location>
</feature>
<dbReference type="Proteomes" id="UP000636800">
    <property type="component" value="Unassembled WGS sequence"/>
</dbReference>
<evidence type="ECO:0000256" key="6">
    <source>
        <dbReference type="ARBA" id="ARBA00023034"/>
    </source>
</evidence>
<accession>A0A835QH78</accession>
<evidence type="ECO:0000256" key="4">
    <source>
        <dbReference type="ARBA" id="ARBA00022448"/>
    </source>
</evidence>
<evidence type="ECO:0000256" key="5">
    <source>
        <dbReference type="ARBA" id="ARBA00022927"/>
    </source>
</evidence>
<dbReference type="OrthoDB" id="25649at2759"/>
<comment type="subcellular location">
    <subcellularLocation>
        <location evidence="1">Golgi apparatus membrane</location>
        <topology evidence="1">Peripheral membrane protein</topology>
    </subcellularLocation>
</comment>
<reference evidence="10 11" key="1">
    <citation type="journal article" date="2020" name="Nat. Food">
        <title>A phased Vanilla planifolia genome enables genetic improvement of flavour and production.</title>
        <authorList>
            <person name="Hasing T."/>
            <person name="Tang H."/>
            <person name="Brym M."/>
            <person name="Khazi F."/>
            <person name="Huang T."/>
            <person name="Chambers A.H."/>
        </authorList>
    </citation>
    <scope>NUCLEOTIDE SEQUENCE [LARGE SCALE GENOMIC DNA]</scope>
    <source>
        <tissue evidence="10">Leaf</tissue>
    </source>
</reference>
<evidence type="ECO:0000256" key="8">
    <source>
        <dbReference type="SAM" id="Coils"/>
    </source>
</evidence>
<keyword evidence="7" id="KW-0472">Membrane</keyword>
<evidence type="ECO:0000256" key="7">
    <source>
        <dbReference type="ARBA" id="ARBA00023136"/>
    </source>
</evidence>
<organism evidence="10 11">
    <name type="scientific">Vanilla planifolia</name>
    <name type="common">Vanilla</name>
    <dbReference type="NCBI Taxonomy" id="51239"/>
    <lineage>
        <taxon>Eukaryota</taxon>
        <taxon>Viridiplantae</taxon>
        <taxon>Streptophyta</taxon>
        <taxon>Embryophyta</taxon>
        <taxon>Tracheophyta</taxon>
        <taxon>Spermatophyta</taxon>
        <taxon>Magnoliopsida</taxon>
        <taxon>Liliopsida</taxon>
        <taxon>Asparagales</taxon>
        <taxon>Orchidaceae</taxon>
        <taxon>Vanilloideae</taxon>
        <taxon>Vanilleae</taxon>
        <taxon>Vanilla</taxon>
    </lineage>
</organism>
<dbReference type="GO" id="GO:0006891">
    <property type="term" value="P:intra-Golgi vesicle-mediated transport"/>
    <property type="evidence" value="ECO:0007669"/>
    <property type="project" value="InterPro"/>
</dbReference>
<sequence length="1086" mass="120659">MRTPTRQPVSTATSTSGSGIRDAESLFRTKPITEIRTVEAATRREIEQKMEELRQLVGKSYRDLIDSADSIIQMKTSCESISSNLTRIHTSLCSLSPSSSAVPDSPHIRADPARAKIYGIASRVKYLVDTPENIWGCLDESMLLEASGRYLRAKEVRGILSTAAVDPDVLSRFPLLQHQWQIVESFKTQISQRSRERLMDRGLTVAAYADALAAAATIDDLYPNQVLDIFLDSRRSWISQKLAGASVDERPNSSISVLCDVAVIIRATLGQVGQLWLHALNEVPLFYKTVLGSPPGTQLFGRIPNPEEEVKLWKSHRDKLESVMVVLDSEFVSQACSLWLQNCCDEIFVEMPNRKGLLHAISSGEGLMAAEKMIRDALDGLEGLEGSLEEWLRGVFGSDVQSPWKQICGLILKDGKDILEDKMEQAFLLRMKEIVHSCFADLRREVNINGSVNAIVAGGPNHVNDFVEYLKKSSKGSGVWFSELNQKRTGLAHNFKPASVENDFCSCLNAYFGPEVCRIRDLVDARLRNIVDDILCFVELRDAASRLKELAPFVQDKCYKTMLAILTELEEELDKLSVSLSNNTTKDSQHPFVIVERSLFLGRTLYALHYHSSHIPVILGSPRQWVKDISFSTFARLASPFSRQSKESFNTISFSPRRPSFDTPTSPGMRKSSFDAPSSPGRHSLGTFKRQAFSAAAALFPADNGTNQKLEGLGRKLHVLCIQAHSLWITWISNELSIILSKELNNDDALSATNPLQGWEVTVINQGESSEGPLEMQIALPSMPSQYAISFLFQACQEIHKVGGHVLDKVILQNLACRMLKKVVSIYESFLSAVEAHELHVSEKGVLQVMLDLKFFADVLSGGQEAKSSDDALSHGNKKSFLQPSTTVNETITELILRFSQRLDPIDWAMYEPYLWENEKLSYKRCSVLFGFFIQLNRLYVDMVQKLPTKSNTESNVLRCSSVPRFQYLPISAHALSSRGTHKSALQTSMDDTSSRSLWKTYSNGERSQKPDLDDTSNFGVATPLLKSLMTQVGSKFGESTSRWGSILTDGQVGKLSKSSLGDMLPGPAAGLLSSFTSGASRFDSL</sequence>
<dbReference type="PANTHER" id="PTHR31658">
    <property type="entry name" value="CONSERVED OLIGOMERIC GOLGI COMPLEX SUBUNIT 1"/>
    <property type="match status" value="1"/>
</dbReference>
<comment type="similarity">
    <text evidence="2">Belongs to the COG1 family.</text>
</comment>
<dbReference type="PANTHER" id="PTHR31658:SF0">
    <property type="entry name" value="CONSERVED OLIGOMERIC GOLGI COMPLEX SUBUNIT 1"/>
    <property type="match status" value="1"/>
</dbReference>
<evidence type="ECO:0000313" key="11">
    <source>
        <dbReference type="Proteomes" id="UP000636800"/>
    </source>
</evidence>
<dbReference type="Pfam" id="PF08700">
    <property type="entry name" value="VPS51_Exo84_N"/>
    <property type="match status" value="1"/>
</dbReference>
<dbReference type="GO" id="GO:0017119">
    <property type="term" value="C:Golgi transport complex"/>
    <property type="evidence" value="ECO:0007669"/>
    <property type="project" value="InterPro"/>
</dbReference>
<evidence type="ECO:0000313" key="10">
    <source>
        <dbReference type="EMBL" id="KAG0470821.1"/>
    </source>
</evidence>
<feature type="region of interest" description="Disordered" evidence="9">
    <location>
        <begin position="652"/>
        <end position="681"/>
    </location>
</feature>